<proteinExistence type="predicted"/>
<organism evidence="1 2">
    <name type="scientific">Flemingia macrophylla</name>
    <dbReference type="NCBI Taxonomy" id="520843"/>
    <lineage>
        <taxon>Eukaryota</taxon>
        <taxon>Viridiplantae</taxon>
        <taxon>Streptophyta</taxon>
        <taxon>Embryophyta</taxon>
        <taxon>Tracheophyta</taxon>
        <taxon>Spermatophyta</taxon>
        <taxon>Magnoliopsida</taxon>
        <taxon>eudicotyledons</taxon>
        <taxon>Gunneridae</taxon>
        <taxon>Pentapetalae</taxon>
        <taxon>rosids</taxon>
        <taxon>fabids</taxon>
        <taxon>Fabales</taxon>
        <taxon>Fabaceae</taxon>
        <taxon>Papilionoideae</taxon>
        <taxon>50 kb inversion clade</taxon>
        <taxon>NPAAA clade</taxon>
        <taxon>indigoferoid/millettioid clade</taxon>
        <taxon>Phaseoleae</taxon>
        <taxon>Flemingia</taxon>
    </lineage>
</organism>
<accession>A0ABD1MGX5</accession>
<keyword evidence="2" id="KW-1185">Reference proteome</keyword>
<protein>
    <recommendedName>
        <fullName evidence="3">LAGLIDADG homing endonuclease</fullName>
    </recommendedName>
</protein>
<reference evidence="1 2" key="1">
    <citation type="submission" date="2024-08" db="EMBL/GenBank/DDBJ databases">
        <title>Insights into the chromosomal genome structure of Flemingia macrophylla.</title>
        <authorList>
            <person name="Ding Y."/>
            <person name="Zhao Y."/>
            <person name="Bi W."/>
            <person name="Wu M."/>
            <person name="Zhao G."/>
            <person name="Gong Y."/>
            <person name="Li W."/>
            <person name="Zhang P."/>
        </authorList>
    </citation>
    <scope>NUCLEOTIDE SEQUENCE [LARGE SCALE GENOMIC DNA]</scope>
    <source>
        <strain evidence="1">DYQJB</strain>
        <tissue evidence="1">Leaf</tissue>
    </source>
</reference>
<comment type="caution">
    <text evidence="1">The sequence shown here is derived from an EMBL/GenBank/DDBJ whole genome shotgun (WGS) entry which is preliminary data.</text>
</comment>
<evidence type="ECO:0000313" key="2">
    <source>
        <dbReference type="Proteomes" id="UP001603857"/>
    </source>
</evidence>
<dbReference type="EMBL" id="JBGMDY010000005">
    <property type="protein sequence ID" value="KAL2335032.1"/>
    <property type="molecule type" value="Genomic_DNA"/>
</dbReference>
<evidence type="ECO:0000313" key="1">
    <source>
        <dbReference type="EMBL" id="KAL2335032.1"/>
    </source>
</evidence>
<dbReference type="Proteomes" id="UP001603857">
    <property type="component" value="Unassembled WGS sequence"/>
</dbReference>
<name>A0ABD1MGX5_9FABA</name>
<dbReference type="AlphaFoldDB" id="A0ABD1MGX5"/>
<sequence>MNPPNLNLRRPPHLMNPPNLNLNRQSHLIKHPNLNLNRPPLMIILPILQKLKVEAKLGKRKYGKTTVMGKMTGEQLSDLLSFYRTIGQCINDLTS</sequence>
<gene>
    <name evidence="1" type="ORF">Fmac_016245</name>
</gene>
<evidence type="ECO:0008006" key="3">
    <source>
        <dbReference type="Google" id="ProtNLM"/>
    </source>
</evidence>